<evidence type="ECO:0000313" key="2">
    <source>
        <dbReference type="Proteomes" id="UP001235939"/>
    </source>
</evidence>
<dbReference type="EMBL" id="CP092867">
    <property type="protein sequence ID" value="UYV67534.1"/>
    <property type="molecule type" value="Genomic_DNA"/>
</dbReference>
<protein>
    <submittedName>
        <fullName evidence="1">Uncharacterized protein</fullName>
    </submittedName>
</protein>
<keyword evidence="2" id="KW-1185">Reference proteome</keyword>
<reference evidence="1 2" key="1">
    <citation type="submission" date="2022-01" db="EMBL/GenBank/DDBJ databases">
        <title>A chromosomal length assembly of Cordylochernes scorpioides.</title>
        <authorList>
            <person name="Zeh D."/>
            <person name="Zeh J."/>
        </authorList>
    </citation>
    <scope>NUCLEOTIDE SEQUENCE [LARGE SCALE GENOMIC DNA]</scope>
    <source>
        <strain evidence="1">IN4F17</strain>
        <tissue evidence="1">Whole Body</tissue>
    </source>
</reference>
<evidence type="ECO:0000313" key="1">
    <source>
        <dbReference type="EMBL" id="UYV67534.1"/>
    </source>
</evidence>
<accession>A0ABY6KFJ8</accession>
<gene>
    <name evidence="1" type="ORF">LAZ67_5001140</name>
</gene>
<sequence>MSIFCKAAALLDMRICGKTLLNNNNTSFTPGQGTISGKLLSAKCRIYRYFVQVGLGVGIADPLIAWKRTWWGRLPG</sequence>
<proteinExistence type="predicted"/>
<dbReference type="Proteomes" id="UP001235939">
    <property type="component" value="Chromosome 05"/>
</dbReference>
<name>A0ABY6KFJ8_9ARAC</name>
<organism evidence="1 2">
    <name type="scientific">Cordylochernes scorpioides</name>
    <dbReference type="NCBI Taxonomy" id="51811"/>
    <lineage>
        <taxon>Eukaryota</taxon>
        <taxon>Metazoa</taxon>
        <taxon>Ecdysozoa</taxon>
        <taxon>Arthropoda</taxon>
        <taxon>Chelicerata</taxon>
        <taxon>Arachnida</taxon>
        <taxon>Pseudoscorpiones</taxon>
        <taxon>Cheliferoidea</taxon>
        <taxon>Chernetidae</taxon>
        <taxon>Cordylochernes</taxon>
    </lineage>
</organism>